<comment type="subunit">
    <text evidence="7">Forms oligomers.</text>
</comment>
<keyword evidence="5 7" id="KW-0238">DNA-binding</keyword>
<dbReference type="CDD" id="cd16320">
    <property type="entry name" value="MraZ_N"/>
    <property type="match status" value="1"/>
</dbReference>
<dbReference type="InterPro" id="IPR007159">
    <property type="entry name" value="SpoVT-AbrB_dom"/>
</dbReference>
<dbReference type="InterPro" id="IPR003444">
    <property type="entry name" value="MraZ"/>
</dbReference>
<dbReference type="SUPFAM" id="SSF89447">
    <property type="entry name" value="AbrB/MazE/MraZ-like"/>
    <property type="match status" value="1"/>
</dbReference>
<dbReference type="PATRIC" id="fig|1461583.4.peg.1261"/>
<keyword evidence="6 7" id="KW-0804">Transcription</keyword>
<dbReference type="GO" id="GO:0000976">
    <property type="term" value="F:transcription cis-regulatory region binding"/>
    <property type="evidence" value="ECO:0007669"/>
    <property type="project" value="TreeGrafter"/>
</dbReference>
<reference evidence="9" key="1">
    <citation type="submission" date="2014-07" db="EMBL/GenBank/DDBJ databases">
        <authorList>
            <person name="Urmite Genomes Urmite Genomes"/>
        </authorList>
    </citation>
    <scope>NUCLEOTIDE SEQUENCE</scope>
    <source>
        <strain evidence="9">13S34_air</strain>
    </source>
</reference>
<protein>
    <recommendedName>
        <fullName evidence="1 7">Transcriptional regulator MraZ</fullName>
    </recommendedName>
</protein>
<gene>
    <name evidence="7 9" type="primary">mraZ</name>
    <name evidence="9" type="ORF">BN1050_01302</name>
</gene>
<dbReference type="InterPro" id="IPR035642">
    <property type="entry name" value="MraZ_N"/>
</dbReference>
<dbReference type="GO" id="GO:0009295">
    <property type="term" value="C:nucleoid"/>
    <property type="evidence" value="ECO:0007669"/>
    <property type="project" value="UniProtKB-SubCell"/>
</dbReference>
<evidence type="ECO:0000256" key="7">
    <source>
        <dbReference type="HAMAP-Rule" id="MF_01008"/>
    </source>
</evidence>
<keyword evidence="2 7" id="KW-0963">Cytoplasm</keyword>
<dbReference type="Pfam" id="PF02381">
    <property type="entry name" value="MraZ"/>
    <property type="match status" value="2"/>
</dbReference>
<dbReference type="PROSITE" id="PS51740">
    <property type="entry name" value="SPOVT_ABRB"/>
    <property type="match status" value="1"/>
</dbReference>
<dbReference type="GO" id="GO:0005737">
    <property type="term" value="C:cytoplasm"/>
    <property type="evidence" value="ECO:0007669"/>
    <property type="project" value="UniProtKB-UniRule"/>
</dbReference>
<dbReference type="InterPro" id="IPR037914">
    <property type="entry name" value="SpoVT-AbrB_sf"/>
</dbReference>
<keyword evidence="4 7" id="KW-0805">Transcription regulation</keyword>
<evidence type="ECO:0000256" key="2">
    <source>
        <dbReference type="ARBA" id="ARBA00022490"/>
    </source>
</evidence>
<dbReference type="HOGENOM" id="CLU_107907_0_0_9"/>
<proteinExistence type="inferred from homology"/>
<dbReference type="InterPro" id="IPR038619">
    <property type="entry name" value="MraZ_sf"/>
</dbReference>
<dbReference type="EMBL" id="LN483074">
    <property type="protein sequence ID" value="CEA02573.1"/>
    <property type="molecule type" value="Genomic_DNA"/>
</dbReference>
<evidence type="ECO:0000313" key="9">
    <source>
        <dbReference type="EMBL" id="CEA02573.1"/>
    </source>
</evidence>
<dbReference type="AlphaFoldDB" id="A0A078M541"/>
<comment type="similarity">
    <text evidence="7">Belongs to the MraZ family.</text>
</comment>
<comment type="subcellular location">
    <subcellularLocation>
        <location evidence="7">Cytoplasm</location>
        <location evidence="7">Nucleoid</location>
    </subcellularLocation>
</comment>
<dbReference type="PANTHER" id="PTHR34701">
    <property type="entry name" value="TRANSCRIPTIONAL REGULATOR MRAZ"/>
    <property type="match status" value="1"/>
</dbReference>
<dbReference type="CDD" id="cd16321">
    <property type="entry name" value="MraZ_C"/>
    <property type="match status" value="1"/>
</dbReference>
<feature type="domain" description="SpoVT-AbrB" evidence="8">
    <location>
        <begin position="5"/>
        <end position="47"/>
    </location>
</feature>
<dbReference type="InterPro" id="IPR020603">
    <property type="entry name" value="MraZ_dom"/>
</dbReference>
<organism evidence="9">
    <name type="scientific">Metalysinibacillus saudimassiliensis</name>
    <dbReference type="NCBI Taxonomy" id="1461583"/>
    <lineage>
        <taxon>Bacteria</taxon>
        <taxon>Bacillati</taxon>
        <taxon>Bacillota</taxon>
        <taxon>Bacilli</taxon>
        <taxon>Bacillales</taxon>
        <taxon>Caryophanaceae</taxon>
        <taxon>Metalysinibacillus</taxon>
    </lineage>
</organism>
<dbReference type="GO" id="GO:2000143">
    <property type="term" value="P:negative regulation of DNA-templated transcription initiation"/>
    <property type="evidence" value="ECO:0007669"/>
    <property type="project" value="TreeGrafter"/>
</dbReference>
<evidence type="ECO:0000256" key="1">
    <source>
        <dbReference type="ARBA" id="ARBA00013860"/>
    </source>
</evidence>
<name>A0A078M541_9BACL</name>
<evidence type="ECO:0000259" key="8">
    <source>
        <dbReference type="PROSITE" id="PS51740"/>
    </source>
</evidence>
<dbReference type="Gene3D" id="3.40.1550.20">
    <property type="entry name" value="Transcriptional regulator MraZ domain"/>
    <property type="match status" value="1"/>
</dbReference>
<evidence type="ECO:0000256" key="6">
    <source>
        <dbReference type="ARBA" id="ARBA00023163"/>
    </source>
</evidence>
<evidence type="ECO:0000256" key="4">
    <source>
        <dbReference type="ARBA" id="ARBA00023015"/>
    </source>
</evidence>
<accession>A0A078M541</accession>
<dbReference type="HAMAP" id="MF_01008">
    <property type="entry name" value="MraZ"/>
    <property type="match status" value="1"/>
</dbReference>
<dbReference type="PANTHER" id="PTHR34701:SF1">
    <property type="entry name" value="TRANSCRIPTIONAL REGULATOR MRAZ"/>
    <property type="match status" value="1"/>
</dbReference>
<keyword evidence="3" id="KW-0677">Repeat</keyword>
<dbReference type="InterPro" id="IPR035644">
    <property type="entry name" value="MraZ_C"/>
</dbReference>
<sequence length="113" mass="12944">MFIGEYEHTLNSKGRITMPVKFRAALGSTFIATRGPDQSLFIYTEPEWQFVINNIKQLLLMERNARALTRLFFCATALTLDKQGRIILPNYLLDYAQLTKLCTIISVGTRIEV</sequence>
<evidence type="ECO:0000256" key="3">
    <source>
        <dbReference type="ARBA" id="ARBA00022737"/>
    </source>
</evidence>
<evidence type="ECO:0000256" key="5">
    <source>
        <dbReference type="ARBA" id="ARBA00023125"/>
    </source>
</evidence>
<dbReference type="GO" id="GO:0003700">
    <property type="term" value="F:DNA-binding transcription factor activity"/>
    <property type="evidence" value="ECO:0007669"/>
    <property type="project" value="UniProtKB-UniRule"/>
</dbReference>